<comment type="subcellular location">
    <subcellularLocation>
        <location evidence="1">Cell membrane</location>
        <topology evidence="1">Multi-pass membrane protein</topology>
    </subcellularLocation>
</comment>
<evidence type="ECO:0000256" key="3">
    <source>
        <dbReference type="ARBA" id="ARBA00022475"/>
    </source>
</evidence>
<protein>
    <submittedName>
        <fullName evidence="10">Putative ABC transport system permease protein</fullName>
    </submittedName>
</protein>
<dbReference type="Pfam" id="PF12704">
    <property type="entry name" value="MacB_PCD"/>
    <property type="match status" value="1"/>
</dbReference>
<evidence type="ECO:0000259" key="8">
    <source>
        <dbReference type="Pfam" id="PF02687"/>
    </source>
</evidence>
<gene>
    <name evidence="10" type="ORF">SAMN02745724_01421</name>
</gene>
<dbReference type="Proteomes" id="UP000198862">
    <property type="component" value="Unassembled WGS sequence"/>
</dbReference>
<dbReference type="OrthoDB" id="9770036at2"/>
<dbReference type="GO" id="GO:0044874">
    <property type="term" value="P:lipoprotein localization to outer membrane"/>
    <property type="evidence" value="ECO:0007669"/>
    <property type="project" value="TreeGrafter"/>
</dbReference>
<evidence type="ECO:0000256" key="7">
    <source>
        <dbReference type="SAM" id="Phobius"/>
    </source>
</evidence>
<feature type="domain" description="MacB-like periplasmic core" evidence="9">
    <location>
        <begin position="19"/>
        <end position="242"/>
    </location>
</feature>
<evidence type="ECO:0000259" key="9">
    <source>
        <dbReference type="Pfam" id="PF12704"/>
    </source>
</evidence>
<keyword evidence="6 7" id="KW-0472">Membrane</keyword>
<evidence type="ECO:0000256" key="1">
    <source>
        <dbReference type="ARBA" id="ARBA00004651"/>
    </source>
</evidence>
<keyword evidence="3" id="KW-1003">Cell membrane</keyword>
<dbReference type="InterPro" id="IPR025857">
    <property type="entry name" value="MacB_PCD"/>
</dbReference>
<dbReference type="GO" id="GO:0098797">
    <property type="term" value="C:plasma membrane protein complex"/>
    <property type="evidence" value="ECO:0007669"/>
    <property type="project" value="TreeGrafter"/>
</dbReference>
<feature type="transmembrane region" description="Helical" evidence="7">
    <location>
        <begin position="374"/>
        <end position="395"/>
    </location>
</feature>
<organism evidence="10 11">
    <name type="scientific">Pseudoalteromonas denitrificans DSM 6059</name>
    <dbReference type="NCBI Taxonomy" id="1123010"/>
    <lineage>
        <taxon>Bacteria</taxon>
        <taxon>Pseudomonadati</taxon>
        <taxon>Pseudomonadota</taxon>
        <taxon>Gammaproteobacteria</taxon>
        <taxon>Alteromonadales</taxon>
        <taxon>Pseudoalteromonadaceae</taxon>
        <taxon>Pseudoalteromonas</taxon>
    </lineage>
</organism>
<dbReference type="PANTHER" id="PTHR30489">
    <property type="entry name" value="LIPOPROTEIN-RELEASING SYSTEM TRANSMEMBRANE PROTEIN LOLE"/>
    <property type="match status" value="1"/>
</dbReference>
<comment type="similarity">
    <text evidence="2">Belongs to the ABC-4 integral membrane protein family. LolC/E subfamily.</text>
</comment>
<evidence type="ECO:0000313" key="11">
    <source>
        <dbReference type="Proteomes" id="UP000198862"/>
    </source>
</evidence>
<feature type="domain" description="ABC3 transporter permease C-terminal" evidence="8">
    <location>
        <begin position="276"/>
        <end position="400"/>
    </location>
</feature>
<dbReference type="InterPro" id="IPR051447">
    <property type="entry name" value="Lipoprotein-release_system"/>
</dbReference>
<dbReference type="STRING" id="1123010.SAMN02745724_01421"/>
<feature type="transmembrane region" description="Helical" evidence="7">
    <location>
        <begin position="325"/>
        <end position="354"/>
    </location>
</feature>
<dbReference type="EMBL" id="FOLO01000007">
    <property type="protein sequence ID" value="SFC32287.1"/>
    <property type="molecule type" value="Genomic_DNA"/>
</dbReference>
<dbReference type="AlphaFoldDB" id="A0A1I1I7N9"/>
<feature type="transmembrane region" description="Helical" evidence="7">
    <location>
        <begin position="269"/>
        <end position="290"/>
    </location>
</feature>
<keyword evidence="11" id="KW-1185">Reference proteome</keyword>
<evidence type="ECO:0000256" key="2">
    <source>
        <dbReference type="ARBA" id="ARBA00005236"/>
    </source>
</evidence>
<evidence type="ECO:0000256" key="4">
    <source>
        <dbReference type="ARBA" id="ARBA00022692"/>
    </source>
</evidence>
<name>A0A1I1I7N9_9GAMM</name>
<proteinExistence type="inferred from homology"/>
<feature type="transmembrane region" description="Helical" evidence="7">
    <location>
        <begin position="20"/>
        <end position="41"/>
    </location>
</feature>
<evidence type="ECO:0000313" key="10">
    <source>
        <dbReference type="EMBL" id="SFC32287.1"/>
    </source>
</evidence>
<dbReference type="Pfam" id="PF02687">
    <property type="entry name" value="FtsX"/>
    <property type="match status" value="1"/>
</dbReference>
<sequence>MLFRYKIALLNVLRNRRRSVLTLLAIQVGVISLVLFGGFVASMSDGMRENMIRSELGHLQIYKKGFNQYGHIEPEKYLLSQSDLTQITHIVEAITGVELITPRLDFSGLLTNGNQSIAIVGNGINPDKEALLSSAITITQGEDLFPQDSDGALLGQGLFNALNTKVGDYLTLLSSTTDGAVNAVDIKVVGAINTGVRDVDNRLIRINLPHAQDLQFTDGISRLVVLLSETDNTQVVIKQLNEIFEKEKLPLEIKSWSQLADYYHEVVKLFEGVFGFIKVIVLFIAALSIANTMMMAVMERTPEIGSIRALGATRYEIMMLFLTEAFYLGIFGSVLGVLFGILLANGITLAEFIMPTPPGSSQSYPIRIFIEWPVLWQTAITGIFVAVIASIYPAFKASRLLINQAMRSA</sequence>
<dbReference type="InterPro" id="IPR003838">
    <property type="entry name" value="ABC3_permease_C"/>
</dbReference>
<dbReference type="RefSeq" id="WP_091982254.1">
    <property type="nucleotide sequence ID" value="NZ_FOLO01000007.1"/>
</dbReference>
<evidence type="ECO:0000256" key="6">
    <source>
        <dbReference type="ARBA" id="ARBA00023136"/>
    </source>
</evidence>
<dbReference type="PANTHER" id="PTHR30489:SF0">
    <property type="entry name" value="LIPOPROTEIN-RELEASING SYSTEM TRANSMEMBRANE PROTEIN LOLE"/>
    <property type="match status" value="1"/>
</dbReference>
<evidence type="ECO:0000256" key="5">
    <source>
        <dbReference type="ARBA" id="ARBA00022989"/>
    </source>
</evidence>
<keyword evidence="5 7" id="KW-1133">Transmembrane helix</keyword>
<keyword evidence="4 7" id="KW-0812">Transmembrane</keyword>
<accession>A0A1I1I7N9</accession>
<reference evidence="10 11" key="1">
    <citation type="submission" date="2016-10" db="EMBL/GenBank/DDBJ databases">
        <authorList>
            <person name="de Groot N.N."/>
        </authorList>
    </citation>
    <scope>NUCLEOTIDE SEQUENCE [LARGE SCALE GENOMIC DNA]</scope>
    <source>
        <strain evidence="10 11">DSM 6059</strain>
    </source>
</reference>